<dbReference type="Proteomes" id="UP000623129">
    <property type="component" value="Unassembled WGS sequence"/>
</dbReference>
<evidence type="ECO:0000313" key="2">
    <source>
        <dbReference type="EMBL" id="KAF3328990.1"/>
    </source>
</evidence>
<evidence type="ECO:0000256" key="1">
    <source>
        <dbReference type="SAM" id="SignalP"/>
    </source>
</evidence>
<accession>A0A833QM33</accession>
<protein>
    <submittedName>
        <fullName evidence="2">Uncharacterized protein</fullName>
    </submittedName>
</protein>
<gene>
    <name evidence="2" type="ORF">FCM35_KLT06068</name>
</gene>
<proteinExistence type="predicted"/>
<evidence type="ECO:0000313" key="3">
    <source>
        <dbReference type="Proteomes" id="UP000623129"/>
    </source>
</evidence>
<comment type="caution">
    <text evidence="2">The sequence shown here is derived from an EMBL/GenBank/DDBJ whole genome shotgun (WGS) entry which is preliminary data.</text>
</comment>
<dbReference type="EMBL" id="SWLB01000015">
    <property type="protein sequence ID" value="KAF3328990.1"/>
    <property type="molecule type" value="Genomic_DNA"/>
</dbReference>
<keyword evidence="3" id="KW-1185">Reference proteome</keyword>
<feature type="chain" id="PRO_5032321301" evidence="1">
    <location>
        <begin position="23"/>
        <end position="128"/>
    </location>
</feature>
<keyword evidence="1" id="KW-0732">Signal</keyword>
<sequence>MPSIFLLFLLTLISIRLPGITADCVFPCQTPPQTPNYPSPSTPYNYPSPPLPVNPYTPPYWNYPPSSGYIPNYQSPSGGFMYSSPPPPNPIVPWYPWYSHPPSSGSAGLLPPLLISVLLGCLMTVIVI</sequence>
<reference evidence="2" key="1">
    <citation type="submission" date="2020-01" db="EMBL/GenBank/DDBJ databases">
        <title>Genome sequence of Kobresia littledalei, the first chromosome-level genome in the family Cyperaceae.</title>
        <authorList>
            <person name="Qu G."/>
        </authorList>
    </citation>
    <scope>NUCLEOTIDE SEQUENCE</scope>
    <source>
        <strain evidence="2">C.B.Clarke</strain>
        <tissue evidence="2">Leaf</tissue>
    </source>
</reference>
<name>A0A833QM33_9POAL</name>
<feature type="signal peptide" evidence="1">
    <location>
        <begin position="1"/>
        <end position="22"/>
    </location>
</feature>
<organism evidence="2 3">
    <name type="scientific">Carex littledalei</name>
    <dbReference type="NCBI Taxonomy" id="544730"/>
    <lineage>
        <taxon>Eukaryota</taxon>
        <taxon>Viridiplantae</taxon>
        <taxon>Streptophyta</taxon>
        <taxon>Embryophyta</taxon>
        <taxon>Tracheophyta</taxon>
        <taxon>Spermatophyta</taxon>
        <taxon>Magnoliopsida</taxon>
        <taxon>Liliopsida</taxon>
        <taxon>Poales</taxon>
        <taxon>Cyperaceae</taxon>
        <taxon>Cyperoideae</taxon>
        <taxon>Cariceae</taxon>
        <taxon>Carex</taxon>
        <taxon>Carex subgen. Euthyceras</taxon>
    </lineage>
</organism>
<dbReference type="AlphaFoldDB" id="A0A833QM33"/>